<evidence type="ECO:0000313" key="1">
    <source>
        <dbReference type="EMBL" id="CZR54095.1"/>
    </source>
</evidence>
<protein>
    <recommendedName>
        <fullName evidence="3">Kinesin light chain</fullName>
    </recommendedName>
</protein>
<dbReference type="STRING" id="576137.A0A1L7WMU4"/>
<evidence type="ECO:0008006" key="3">
    <source>
        <dbReference type="Google" id="ProtNLM"/>
    </source>
</evidence>
<name>A0A1L7WMU4_9HELO</name>
<dbReference type="Gene3D" id="1.25.40.10">
    <property type="entry name" value="Tetratricopeptide repeat domain"/>
    <property type="match status" value="3"/>
</dbReference>
<accession>A0A1L7WMU4</accession>
<evidence type="ECO:0000313" key="2">
    <source>
        <dbReference type="Proteomes" id="UP000184330"/>
    </source>
</evidence>
<dbReference type="Pfam" id="PF13424">
    <property type="entry name" value="TPR_12"/>
    <property type="match status" value="2"/>
</dbReference>
<dbReference type="AlphaFoldDB" id="A0A1L7WMU4"/>
<reference evidence="1 2" key="1">
    <citation type="submission" date="2016-03" db="EMBL/GenBank/DDBJ databases">
        <authorList>
            <person name="Ploux O."/>
        </authorList>
    </citation>
    <scope>NUCLEOTIDE SEQUENCE [LARGE SCALE GENOMIC DNA]</scope>
    <source>
        <strain evidence="1 2">UAMH 11012</strain>
    </source>
</reference>
<dbReference type="PANTHER" id="PTHR46082:SF6">
    <property type="entry name" value="AAA+ ATPASE DOMAIN-CONTAINING PROTEIN-RELATED"/>
    <property type="match status" value="1"/>
</dbReference>
<dbReference type="InterPro" id="IPR053137">
    <property type="entry name" value="NLR-like"/>
</dbReference>
<organism evidence="1 2">
    <name type="scientific">Phialocephala subalpina</name>
    <dbReference type="NCBI Taxonomy" id="576137"/>
    <lineage>
        <taxon>Eukaryota</taxon>
        <taxon>Fungi</taxon>
        <taxon>Dikarya</taxon>
        <taxon>Ascomycota</taxon>
        <taxon>Pezizomycotina</taxon>
        <taxon>Leotiomycetes</taxon>
        <taxon>Helotiales</taxon>
        <taxon>Mollisiaceae</taxon>
        <taxon>Phialocephala</taxon>
        <taxon>Phialocephala fortinii species complex</taxon>
    </lineage>
</organism>
<dbReference type="EMBL" id="FJOG01000004">
    <property type="protein sequence ID" value="CZR54095.1"/>
    <property type="molecule type" value="Genomic_DNA"/>
</dbReference>
<dbReference type="PANTHER" id="PTHR46082">
    <property type="entry name" value="ATP/GTP-BINDING PROTEIN-RELATED"/>
    <property type="match status" value="1"/>
</dbReference>
<dbReference type="SMART" id="SM00028">
    <property type="entry name" value="TPR"/>
    <property type="match status" value="4"/>
</dbReference>
<proteinExistence type="predicted"/>
<gene>
    <name evidence="1" type="ORF">PAC_03978</name>
</gene>
<dbReference type="Proteomes" id="UP000184330">
    <property type="component" value="Unassembled WGS sequence"/>
</dbReference>
<dbReference type="SUPFAM" id="SSF48452">
    <property type="entry name" value="TPR-like"/>
    <property type="match status" value="3"/>
</dbReference>
<sequence>MVLSYTFSTEYCRIQRASVLSSLGEYYSGIGQRSTAIQQHSESLKLLWKVYSIQGKFHEAEAAFQRVIELVTEREGPDSIAASTIRHELAFGYQHQDRLEEAETFQRQVLAIAKNRGKTDFALGFGIQRLARIVDWRKKYAEALELRHDALAYYSDSLGISHPLTLRSRDFLVGCLIDDRPSVAEMLERMRLLTPGPPLPRPPPSAPHLEAENIGRENLRLAIDTLGHEHNLTIDIRTRLAETLACSLANLMADNQRHEEAEELTKKNMRLDGGINDEKAAMSSISGLLNLAWKMMNSGKLDHAERLMRETLKMNIEAAGAESPAAEGSMRHLANYLEIQGKLEDAELLYQEVDRLSPQALDAPSKPDDYDDDNVFSKRIMKNESVFQKAIGDANVKMATGVHGGEHEGTIDVMERRGAHLKELLERYDDAKRLLEDALKLRLKPVFLDQQQIMDNMDCIQQLYLELGSYQDAENLGQQILKRQTDDLGPSHAKTISSMAWLGDFYRYRGRYQEAETMARELLRLRTEEFAPFHEIIVEAMEPVGDLCCAQEKFDEAETVYRDILRLGTANCGSEHVDTWRH</sequence>
<dbReference type="InterPro" id="IPR019734">
    <property type="entry name" value="TPR_rpt"/>
</dbReference>
<keyword evidence="2" id="KW-1185">Reference proteome</keyword>
<dbReference type="Pfam" id="PF13432">
    <property type="entry name" value="TPR_16"/>
    <property type="match status" value="1"/>
</dbReference>
<dbReference type="OrthoDB" id="626167at2759"/>
<dbReference type="InterPro" id="IPR011990">
    <property type="entry name" value="TPR-like_helical_dom_sf"/>
</dbReference>